<dbReference type="EC" id="2.7.13.3" evidence="3"/>
<organism evidence="16 17">
    <name type="scientific">Anaerocolumna aminovalerica</name>
    <dbReference type="NCBI Taxonomy" id="1527"/>
    <lineage>
        <taxon>Bacteria</taxon>
        <taxon>Bacillati</taxon>
        <taxon>Bacillota</taxon>
        <taxon>Clostridia</taxon>
        <taxon>Lachnospirales</taxon>
        <taxon>Lachnospiraceae</taxon>
        <taxon>Anaerocolumna</taxon>
    </lineage>
</organism>
<evidence type="ECO:0000256" key="9">
    <source>
        <dbReference type="ARBA" id="ARBA00022777"/>
    </source>
</evidence>
<dbReference type="GO" id="GO:0000155">
    <property type="term" value="F:phosphorelay sensor kinase activity"/>
    <property type="evidence" value="ECO:0007669"/>
    <property type="project" value="InterPro"/>
</dbReference>
<keyword evidence="6" id="KW-0808">Transferase</keyword>
<dbReference type="OrthoDB" id="9780718at2"/>
<dbReference type="PANTHER" id="PTHR45528">
    <property type="entry name" value="SENSOR HISTIDINE KINASE CPXA"/>
    <property type="match status" value="1"/>
</dbReference>
<evidence type="ECO:0000256" key="6">
    <source>
        <dbReference type="ARBA" id="ARBA00022679"/>
    </source>
</evidence>
<dbReference type="STRING" id="1527.SAMN04489757_11290"/>
<evidence type="ECO:0000256" key="7">
    <source>
        <dbReference type="ARBA" id="ARBA00022692"/>
    </source>
</evidence>
<evidence type="ECO:0000313" key="16">
    <source>
        <dbReference type="EMBL" id="SFO19693.1"/>
    </source>
</evidence>
<keyword evidence="8" id="KW-0547">Nucleotide-binding</keyword>
<evidence type="ECO:0000259" key="15">
    <source>
        <dbReference type="Pfam" id="PF00512"/>
    </source>
</evidence>
<dbReference type="PANTHER" id="PTHR45528:SF1">
    <property type="entry name" value="SENSOR HISTIDINE KINASE CPXA"/>
    <property type="match status" value="1"/>
</dbReference>
<keyword evidence="13" id="KW-0472">Membrane</keyword>
<evidence type="ECO:0000256" key="11">
    <source>
        <dbReference type="ARBA" id="ARBA00022989"/>
    </source>
</evidence>
<evidence type="ECO:0000256" key="10">
    <source>
        <dbReference type="ARBA" id="ARBA00022840"/>
    </source>
</evidence>
<keyword evidence="11" id="KW-1133">Transmembrane helix</keyword>
<name>A0A1I5F7R3_9FIRM</name>
<dbReference type="Pfam" id="PF00512">
    <property type="entry name" value="HisKA"/>
    <property type="match status" value="1"/>
</dbReference>
<keyword evidence="7" id="KW-0812">Transmembrane</keyword>
<evidence type="ECO:0000256" key="8">
    <source>
        <dbReference type="ARBA" id="ARBA00022741"/>
    </source>
</evidence>
<dbReference type="GO" id="GO:0005886">
    <property type="term" value="C:plasma membrane"/>
    <property type="evidence" value="ECO:0007669"/>
    <property type="project" value="UniProtKB-SubCell"/>
</dbReference>
<dbReference type="InterPro" id="IPR036097">
    <property type="entry name" value="HisK_dim/P_sf"/>
</dbReference>
<dbReference type="InterPro" id="IPR003661">
    <property type="entry name" value="HisK_dim/P_dom"/>
</dbReference>
<evidence type="ECO:0000256" key="13">
    <source>
        <dbReference type="ARBA" id="ARBA00023136"/>
    </source>
</evidence>
<evidence type="ECO:0000256" key="14">
    <source>
        <dbReference type="SAM" id="Coils"/>
    </source>
</evidence>
<evidence type="ECO:0000256" key="3">
    <source>
        <dbReference type="ARBA" id="ARBA00012438"/>
    </source>
</evidence>
<gene>
    <name evidence="16" type="ORF">SAMN04489757_11290</name>
</gene>
<keyword evidence="10" id="KW-0067">ATP-binding</keyword>
<reference evidence="16 17" key="1">
    <citation type="submission" date="2016-10" db="EMBL/GenBank/DDBJ databases">
        <authorList>
            <person name="de Groot N.N."/>
        </authorList>
    </citation>
    <scope>NUCLEOTIDE SEQUENCE [LARGE SCALE GENOMIC DNA]</scope>
    <source>
        <strain evidence="16 17">DSM 1283</strain>
    </source>
</reference>
<evidence type="ECO:0000256" key="12">
    <source>
        <dbReference type="ARBA" id="ARBA00023012"/>
    </source>
</evidence>
<dbReference type="Gene3D" id="1.10.287.130">
    <property type="match status" value="1"/>
</dbReference>
<protein>
    <recommendedName>
        <fullName evidence="3">histidine kinase</fullName>
        <ecNumber evidence="3">2.7.13.3</ecNumber>
    </recommendedName>
</protein>
<accession>A0A1I5F7R3</accession>
<keyword evidence="14" id="KW-0175">Coiled coil</keyword>
<dbReference type="AlphaFoldDB" id="A0A1I5F7R3"/>
<keyword evidence="5" id="KW-0597">Phosphoprotein</keyword>
<keyword evidence="4" id="KW-1003">Cell membrane</keyword>
<dbReference type="RefSeq" id="WP_091686188.1">
    <property type="nucleotide sequence ID" value="NZ_BAABFM010000014.1"/>
</dbReference>
<evidence type="ECO:0000256" key="1">
    <source>
        <dbReference type="ARBA" id="ARBA00000085"/>
    </source>
</evidence>
<dbReference type="SUPFAM" id="SSF47384">
    <property type="entry name" value="Homodimeric domain of signal transducing histidine kinase"/>
    <property type="match status" value="1"/>
</dbReference>
<dbReference type="InterPro" id="IPR050398">
    <property type="entry name" value="HssS/ArlS-like"/>
</dbReference>
<feature type="coiled-coil region" evidence="14">
    <location>
        <begin position="21"/>
        <end position="52"/>
    </location>
</feature>
<evidence type="ECO:0000313" key="17">
    <source>
        <dbReference type="Proteomes" id="UP000198806"/>
    </source>
</evidence>
<dbReference type="EMBL" id="FOWD01000012">
    <property type="protein sequence ID" value="SFO19693.1"/>
    <property type="molecule type" value="Genomic_DNA"/>
</dbReference>
<evidence type="ECO:0000256" key="2">
    <source>
        <dbReference type="ARBA" id="ARBA00004651"/>
    </source>
</evidence>
<proteinExistence type="predicted"/>
<feature type="domain" description="Signal transduction histidine kinase dimerisation/phosphoacceptor" evidence="15">
    <location>
        <begin position="49"/>
        <end position="82"/>
    </location>
</feature>
<keyword evidence="12" id="KW-0902">Two-component regulatory system</keyword>
<dbReference type="Proteomes" id="UP000198806">
    <property type="component" value="Unassembled WGS sequence"/>
</dbReference>
<keyword evidence="9" id="KW-0418">Kinase</keyword>
<evidence type="ECO:0000256" key="5">
    <source>
        <dbReference type="ARBA" id="ARBA00022553"/>
    </source>
</evidence>
<comment type="catalytic activity">
    <reaction evidence="1">
        <text>ATP + protein L-histidine = ADP + protein N-phospho-L-histidine.</text>
        <dbReference type="EC" id="2.7.13.3"/>
    </reaction>
</comment>
<dbReference type="GO" id="GO:0005524">
    <property type="term" value="F:ATP binding"/>
    <property type="evidence" value="ECO:0007669"/>
    <property type="project" value="UniProtKB-KW"/>
</dbReference>
<sequence>MSDGNYNVPVVSARSKMHNDIDKLSYNFELMRDELKEKRNREEELKRSQKELITCISHDLKTPISTIKAYREGLRDGMAKDSEKVH</sequence>
<evidence type="ECO:0000256" key="4">
    <source>
        <dbReference type="ARBA" id="ARBA00022475"/>
    </source>
</evidence>
<keyword evidence="17" id="KW-1185">Reference proteome</keyword>
<comment type="subcellular location">
    <subcellularLocation>
        <location evidence="2">Cell membrane</location>
        <topology evidence="2">Multi-pass membrane protein</topology>
    </subcellularLocation>
</comment>
<dbReference type="CDD" id="cd00082">
    <property type="entry name" value="HisKA"/>
    <property type="match status" value="1"/>
</dbReference>